<name>A0A1F6TJU7_9PROT</name>
<dbReference type="NCBIfam" id="TIGR02063">
    <property type="entry name" value="RNase_R"/>
    <property type="match status" value="1"/>
</dbReference>
<dbReference type="CDD" id="cd04471">
    <property type="entry name" value="S1_RNase_R"/>
    <property type="match status" value="1"/>
</dbReference>
<dbReference type="Pfam" id="PF08206">
    <property type="entry name" value="OB_RNB"/>
    <property type="match status" value="1"/>
</dbReference>
<evidence type="ECO:0000256" key="3">
    <source>
        <dbReference type="ARBA" id="ARBA00022490"/>
    </source>
</evidence>
<dbReference type="SMART" id="SM00357">
    <property type="entry name" value="CSP"/>
    <property type="match status" value="2"/>
</dbReference>
<evidence type="ECO:0000256" key="8">
    <source>
        <dbReference type="HAMAP-Rule" id="MF_01895"/>
    </source>
</evidence>
<dbReference type="Pfam" id="PF00773">
    <property type="entry name" value="RNB"/>
    <property type="match status" value="1"/>
</dbReference>
<dbReference type="SUPFAM" id="SSF50249">
    <property type="entry name" value="Nucleic acid-binding proteins"/>
    <property type="match status" value="3"/>
</dbReference>
<evidence type="ECO:0000256" key="1">
    <source>
        <dbReference type="ARBA" id="ARBA00001849"/>
    </source>
</evidence>
<dbReference type="PROSITE" id="PS01175">
    <property type="entry name" value="RIBONUCLEASE_II"/>
    <property type="match status" value="1"/>
</dbReference>
<evidence type="ECO:0000259" key="10">
    <source>
        <dbReference type="PROSITE" id="PS50126"/>
    </source>
</evidence>
<keyword evidence="3 8" id="KW-0963">Cytoplasm</keyword>
<evidence type="ECO:0000256" key="2">
    <source>
        <dbReference type="ARBA" id="ARBA00004496"/>
    </source>
</evidence>
<sequence length="757" mass="84712">MSTQKDKSLPDPAAEREAQKYEFPVPSREAVLALLAKRAAPLSFREMADALAVSGARDEDAFGRRLRAMERDGQILRNRRDLYGLPRKMDLVRGRVSGHPDGFGFLIPEEGGEDLFLSPGEMRQVLHGDRALARVRGVDARGRKEGAIIEILERAQRTMVGRFTAAERMGFVVPHDRRVCQDILVPRGDDGGARDGQIVMVEILEQPSRRTGPVGRVIELLGEHMAPGMEIEVAIRAHQIPHVWPEEALREARRFDAEVPEEAARGREDLRALPLVTIDGEDARDFDDAVHAAPHADGWRLIVAIADVGHYVAPGSALDAEAYARGNSVYFPQRVIPMLPEELSNGLCSLNPHVDRLCMACEIHIGRDGEIGRHRFFEAVMRSQARLTYNQVAAMLVHKDAGVRLAHAALIKPLEALYGLYQALHAARKRRGAVDFELPETRIIFDEQRKIKRVVALERNDAHRLIEECMLAANVSAAELLKKRKMIAPYRVHEGPPPEKLKDLREFLGELGLQLGGGNTPEAQHYAKLLAAIGRRPDARLIHSVLLRSLSQALYSPDNIGHFALGFPHYTHFTSPIRRYPDLLVHRAIRNALRGRPGDVSLELAKQQGEHCSMTERRADEATREVVRWLKAEFMMDRIGEEFDGIITGVTNFGIFVELSEVFVDGLVHVTALGNDYYHFDPVRHRLLGERTRRSYRLGDAVRVRVVRVDLDEAKLDFELAAAPAGGNKRAPRERKGAPAEKRGRGPGRRGGRGRKR</sequence>
<evidence type="ECO:0000256" key="6">
    <source>
        <dbReference type="ARBA" id="ARBA00022839"/>
    </source>
</evidence>
<evidence type="ECO:0000256" key="9">
    <source>
        <dbReference type="SAM" id="MobiDB-lite"/>
    </source>
</evidence>
<evidence type="ECO:0000256" key="5">
    <source>
        <dbReference type="ARBA" id="ARBA00022801"/>
    </source>
</evidence>
<comment type="function">
    <text evidence="8">3'-5' exoribonuclease that releases 5'-nucleoside monophosphates and is involved in maturation of structured RNAs.</text>
</comment>
<keyword evidence="4 8" id="KW-0540">Nuclease</keyword>
<dbReference type="PANTHER" id="PTHR23355">
    <property type="entry name" value="RIBONUCLEASE"/>
    <property type="match status" value="1"/>
</dbReference>
<dbReference type="InterPro" id="IPR004476">
    <property type="entry name" value="RNase_II/RNase_R"/>
</dbReference>
<dbReference type="Proteomes" id="UP000179360">
    <property type="component" value="Unassembled WGS sequence"/>
</dbReference>
<dbReference type="Gene3D" id="2.40.50.140">
    <property type="entry name" value="Nucleic acid-binding proteins"/>
    <property type="match status" value="2"/>
</dbReference>
<gene>
    <name evidence="8" type="primary">rnr</name>
    <name evidence="11" type="ORF">A2637_03920</name>
</gene>
<dbReference type="GO" id="GO:0003723">
    <property type="term" value="F:RNA binding"/>
    <property type="evidence" value="ECO:0007669"/>
    <property type="project" value="UniProtKB-UniRule"/>
</dbReference>
<proteinExistence type="inferred from homology"/>
<feature type="region of interest" description="Disordered" evidence="9">
    <location>
        <begin position="725"/>
        <end position="757"/>
    </location>
</feature>
<reference evidence="11 12" key="1">
    <citation type="journal article" date="2016" name="Nat. Commun.">
        <title>Thousands of microbial genomes shed light on interconnected biogeochemical processes in an aquifer system.</title>
        <authorList>
            <person name="Anantharaman K."/>
            <person name="Brown C.T."/>
            <person name="Hug L.A."/>
            <person name="Sharon I."/>
            <person name="Castelle C.J."/>
            <person name="Probst A.J."/>
            <person name="Thomas B.C."/>
            <person name="Singh A."/>
            <person name="Wilkins M.J."/>
            <person name="Karaoz U."/>
            <person name="Brodie E.L."/>
            <person name="Williams K.H."/>
            <person name="Hubbard S.S."/>
            <person name="Banfield J.F."/>
        </authorList>
    </citation>
    <scope>NUCLEOTIDE SEQUENCE [LARGE SCALE GENOMIC DNA]</scope>
</reference>
<dbReference type="SMART" id="SM00955">
    <property type="entry name" value="RNB"/>
    <property type="match status" value="1"/>
</dbReference>
<feature type="domain" description="S1 motif" evidence="10">
    <location>
        <begin position="640"/>
        <end position="721"/>
    </location>
</feature>
<comment type="caution">
    <text evidence="11">The sequence shown here is derived from an EMBL/GenBank/DDBJ whole genome shotgun (WGS) entry which is preliminary data.</text>
</comment>
<evidence type="ECO:0000256" key="4">
    <source>
        <dbReference type="ARBA" id="ARBA00022722"/>
    </source>
</evidence>
<evidence type="ECO:0000256" key="7">
    <source>
        <dbReference type="ARBA" id="ARBA00022884"/>
    </source>
</evidence>
<dbReference type="Pfam" id="PF00575">
    <property type="entry name" value="S1"/>
    <property type="match status" value="1"/>
</dbReference>
<dbReference type="InterPro" id="IPR050180">
    <property type="entry name" value="RNR_Ribonuclease"/>
</dbReference>
<accession>A0A1F6TJU7</accession>
<dbReference type="InterPro" id="IPR040476">
    <property type="entry name" value="CSD2"/>
</dbReference>
<dbReference type="GO" id="GO:0005829">
    <property type="term" value="C:cytosol"/>
    <property type="evidence" value="ECO:0007669"/>
    <property type="project" value="UniProtKB-ARBA"/>
</dbReference>
<dbReference type="EC" id="3.1.13.1" evidence="8"/>
<keyword evidence="5 8" id="KW-0378">Hydrolase</keyword>
<evidence type="ECO:0000313" key="12">
    <source>
        <dbReference type="Proteomes" id="UP000179360"/>
    </source>
</evidence>
<comment type="catalytic activity">
    <reaction evidence="1 8">
        <text>Exonucleolytic cleavage in the 3'- to 5'-direction to yield nucleoside 5'-phosphates.</text>
        <dbReference type="EC" id="3.1.13.1"/>
    </reaction>
</comment>
<keyword evidence="7 8" id="KW-0694">RNA-binding</keyword>
<dbReference type="InterPro" id="IPR001900">
    <property type="entry name" value="RNase_II/R"/>
</dbReference>
<dbReference type="InterPro" id="IPR003029">
    <property type="entry name" value="S1_domain"/>
</dbReference>
<evidence type="ECO:0000313" key="11">
    <source>
        <dbReference type="EMBL" id="OGI45410.1"/>
    </source>
</evidence>
<dbReference type="FunFam" id="2.40.50.140:FF:000213">
    <property type="entry name" value="Ribonuclease R"/>
    <property type="match status" value="1"/>
</dbReference>
<feature type="compositionally biased region" description="Basic and acidic residues" evidence="9">
    <location>
        <begin position="1"/>
        <end position="20"/>
    </location>
</feature>
<dbReference type="InterPro" id="IPR022966">
    <property type="entry name" value="RNase_II/R_CS"/>
</dbReference>
<dbReference type="AlphaFoldDB" id="A0A1F6TJU7"/>
<dbReference type="HAMAP" id="MF_01895">
    <property type="entry name" value="RNase_R"/>
    <property type="match status" value="1"/>
</dbReference>
<protein>
    <recommendedName>
        <fullName evidence="8">Ribonuclease R</fullName>
        <shortName evidence="8">RNase R</shortName>
        <ecNumber evidence="8">3.1.13.1</ecNumber>
    </recommendedName>
</protein>
<organism evidence="11 12">
    <name type="scientific">Candidatus Muproteobacteria bacterium RIFCSPHIGHO2_01_FULL_65_16</name>
    <dbReference type="NCBI Taxonomy" id="1817764"/>
    <lineage>
        <taxon>Bacteria</taxon>
        <taxon>Pseudomonadati</taxon>
        <taxon>Pseudomonadota</taxon>
        <taxon>Candidatus Muproteobacteria</taxon>
    </lineage>
</organism>
<dbReference type="PROSITE" id="PS50126">
    <property type="entry name" value="S1"/>
    <property type="match status" value="1"/>
</dbReference>
<dbReference type="GO" id="GO:0008859">
    <property type="term" value="F:exoribonuclease II activity"/>
    <property type="evidence" value="ECO:0007669"/>
    <property type="project" value="UniProtKB-UniRule"/>
</dbReference>
<dbReference type="InterPro" id="IPR012340">
    <property type="entry name" value="NA-bd_OB-fold"/>
</dbReference>
<feature type="region of interest" description="Disordered" evidence="9">
    <location>
        <begin position="1"/>
        <end position="21"/>
    </location>
</feature>
<dbReference type="PANTHER" id="PTHR23355:SF9">
    <property type="entry name" value="DIS3-LIKE EXONUCLEASE 2"/>
    <property type="match status" value="1"/>
</dbReference>
<dbReference type="InterPro" id="IPR013223">
    <property type="entry name" value="RNase_B_OB_dom"/>
</dbReference>
<dbReference type="NCBIfam" id="TIGR00358">
    <property type="entry name" value="3_prime_RNase"/>
    <property type="match status" value="1"/>
</dbReference>
<dbReference type="InterPro" id="IPR011129">
    <property type="entry name" value="CSD"/>
</dbReference>
<dbReference type="InterPro" id="IPR011805">
    <property type="entry name" value="RNase_R"/>
</dbReference>
<feature type="compositionally biased region" description="Basic residues" evidence="9">
    <location>
        <begin position="745"/>
        <end position="757"/>
    </location>
</feature>
<dbReference type="Pfam" id="PF17876">
    <property type="entry name" value="CSD2"/>
    <property type="match status" value="1"/>
</dbReference>
<feature type="compositionally biased region" description="Basic and acidic residues" evidence="9">
    <location>
        <begin position="734"/>
        <end position="744"/>
    </location>
</feature>
<keyword evidence="6 8" id="KW-0269">Exonuclease</keyword>
<comment type="similarity">
    <text evidence="8">Belongs to the RNR ribonuclease family. RNase R subfamily.</text>
</comment>
<dbReference type="STRING" id="1817764.A2637_03920"/>
<dbReference type="EMBL" id="MFSY01000075">
    <property type="protein sequence ID" value="OGI45410.1"/>
    <property type="molecule type" value="Genomic_DNA"/>
</dbReference>
<dbReference type="GO" id="GO:0006402">
    <property type="term" value="P:mRNA catabolic process"/>
    <property type="evidence" value="ECO:0007669"/>
    <property type="project" value="TreeGrafter"/>
</dbReference>
<comment type="subcellular location">
    <subcellularLocation>
        <location evidence="2 8">Cytoplasm</location>
    </subcellularLocation>
</comment>
<dbReference type="SMART" id="SM00316">
    <property type="entry name" value="S1"/>
    <property type="match status" value="1"/>
</dbReference>